<organism evidence="1 2">
    <name type="scientific">Pleurodeles waltl</name>
    <name type="common">Iberian ribbed newt</name>
    <dbReference type="NCBI Taxonomy" id="8319"/>
    <lineage>
        <taxon>Eukaryota</taxon>
        <taxon>Metazoa</taxon>
        <taxon>Chordata</taxon>
        <taxon>Craniata</taxon>
        <taxon>Vertebrata</taxon>
        <taxon>Euteleostomi</taxon>
        <taxon>Amphibia</taxon>
        <taxon>Batrachia</taxon>
        <taxon>Caudata</taxon>
        <taxon>Salamandroidea</taxon>
        <taxon>Salamandridae</taxon>
        <taxon>Pleurodelinae</taxon>
        <taxon>Pleurodeles</taxon>
    </lineage>
</organism>
<evidence type="ECO:0000313" key="1">
    <source>
        <dbReference type="EMBL" id="KAJ1177104.1"/>
    </source>
</evidence>
<reference evidence="1" key="1">
    <citation type="journal article" date="2022" name="bioRxiv">
        <title>Sequencing and chromosome-scale assembly of the giantPleurodeles waltlgenome.</title>
        <authorList>
            <person name="Brown T."/>
            <person name="Elewa A."/>
            <person name="Iarovenko S."/>
            <person name="Subramanian E."/>
            <person name="Araus A.J."/>
            <person name="Petzold A."/>
            <person name="Susuki M."/>
            <person name="Suzuki K.-i.T."/>
            <person name="Hayashi T."/>
            <person name="Toyoda A."/>
            <person name="Oliveira C."/>
            <person name="Osipova E."/>
            <person name="Leigh N.D."/>
            <person name="Simon A."/>
            <person name="Yun M.H."/>
        </authorList>
    </citation>
    <scope>NUCLEOTIDE SEQUENCE</scope>
    <source>
        <strain evidence="1">20211129_DDA</strain>
        <tissue evidence="1">Liver</tissue>
    </source>
</reference>
<keyword evidence="2" id="KW-1185">Reference proteome</keyword>
<dbReference type="AlphaFoldDB" id="A0AAV7TLM0"/>
<feature type="non-terminal residue" evidence="1">
    <location>
        <position position="1"/>
    </location>
</feature>
<accession>A0AAV7TLM0</accession>
<gene>
    <name evidence="1" type="ORF">NDU88_002366</name>
</gene>
<dbReference type="Proteomes" id="UP001066276">
    <property type="component" value="Chromosome 3_2"/>
</dbReference>
<comment type="caution">
    <text evidence="1">The sequence shown here is derived from an EMBL/GenBank/DDBJ whole genome shotgun (WGS) entry which is preliminary data.</text>
</comment>
<dbReference type="EMBL" id="JANPWB010000006">
    <property type="protein sequence ID" value="KAJ1177104.1"/>
    <property type="molecule type" value="Genomic_DNA"/>
</dbReference>
<proteinExistence type="predicted"/>
<feature type="non-terminal residue" evidence="1">
    <location>
        <position position="74"/>
    </location>
</feature>
<name>A0AAV7TLM0_PLEWA</name>
<evidence type="ECO:0000313" key="2">
    <source>
        <dbReference type="Proteomes" id="UP001066276"/>
    </source>
</evidence>
<sequence>LYGMTSSGSVAQEKFSALLRGKKKVCKHFSFITRLYMIMWNDQQWQCCPRDVLCITEGEKKKSASIFHSSHAFI</sequence>
<protein>
    <submittedName>
        <fullName evidence="1">Uncharacterized protein</fullName>
    </submittedName>
</protein>